<proteinExistence type="predicted"/>
<reference evidence="2 3" key="1">
    <citation type="submission" date="2010-08" db="EMBL/GenBank/DDBJ databases">
        <authorList>
            <person name="Weinstock G."/>
            <person name="Sodergren E."/>
            <person name="Clifton S."/>
            <person name="Fulton L."/>
            <person name="Fulton B."/>
            <person name="Courtney L."/>
            <person name="Fronick C."/>
            <person name="Harrison M."/>
            <person name="Strong C."/>
            <person name="Farmer C."/>
            <person name="Delahaunty K."/>
            <person name="Markovic C."/>
            <person name="Hall O."/>
            <person name="Minx P."/>
            <person name="Tomlinson C."/>
            <person name="Mitreva M."/>
            <person name="Hou S."/>
            <person name="Chen J."/>
            <person name="Wollam A."/>
            <person name="Pepin K.H."/>
            <person name="Johnson M."/>
            <person name="Bhonagiri V."/>
            <person name="Zhang X."/>
            <person name="Suruliraj S."/>
            <person name="Warren W."/>
            <person name="Chinwalla A."/>
            <person name="Mardis E.R."/>
            <person name="Wilson R.K."/>
        </authorList>
    </citation>
    <scope>NUCLEOTIDE SEQUENCE [LARGE SCALE GENOMIC DNA]</scope>
    <source>
        <strain evidence="2 3">KLE1255</strain>
    </source>
</reference>
<dbReference type="Pfam" id="PF00239">
    <property type="entry name" value="Resolvase"/>
    <property type="match status" value="1"/>
</dbReference>
<accession>E2ZGI3</accession>
<dbReference type="InterPro" id="IPR036162">
    <property type="entry name" value="Resolvase-like_N_sf"/>
</dbReference>
<dbReference type="GO" id="GO:0000150">
    <property type="term" value="F:DNA strand exchange activity"/>
    <property type="evidence" value="ECO:0007669"/>
    <property type="project" value="InterPro"/>
</dbReference>
<comment type="caution">
    <text evidence="2">The sequence shown here is derived from an EMBL/GenBank/DDBJ whole genome shotgun (WGS) entry which is preliminary data.</text>
</comment>
<name>E2ZGI3_9FIRM</name>
<dbReference type="Proteomes" id="UP000006028">
    <property type="component" value="Unassembled WGS sequence"/>
</dbReference>
<feature type="non-terminal residue" evidence="2">
    <location>
        <position position="110"/>
    </location>
</feature>
<feature type="domain" description="Resolvase/invertase-type recombinase catalytic" evidence="1">
    <location>
        <begin position="47"/>
        <end position="110"/>
    </location>
</feature>
<evidence type="ECO:0000313" key="3">
    <source>
        <dbReference type="Proteomes" id="UP000006028"/>
    </source>
</evidence>
<dbReference type="AlphaFoldDB" id="E2ZGI3"/>
<dbReference type="Gene3D" id="3.40.50.1390">
    <property type="entry name" value="Resolvase, N-terminal catalytic domain"/>
    <property type="match status" value="1"/>
</dbReference>
<sequence length="110" mass="12390">MTFREAADRESGLCYNIGVQVNLLFDCPKKGASMKQSSNKKSREATAFLYERLSRDDNLEGESYSIGNQKKLLTKVAKEKGYTNLVHFLDDGISGVTMNRPGFVEMMQQL</sequence>
<gene>
    <name evidence="2" type="ORF">HMPREF9436_00769</name>
</gene>
<dbReference type="eggNOG" id="COG1961">
    <property type="taxonomic scope" value="Bacteria"/>
</dbReference>
<dbReference type="InterPro" id="IPR006119">
    <property type="entry name" value="Resolv_N"/>
</dbReference>
<evidence type="ECO:0000259" key="1">
    <source>
        <dbReference type="Pfam" id="PF00239"/>
    </source>
</evidence>
<organism evidence="2 3">
    <name type="scientific">Faecalibacterium cf. prausnitzii KLE1255</name>
    <dbReference type="NCBI Taxonomy" id="748224"/>
    <lineage>
        <taxon>Bacteria</taxon>
        <taxon>Bacillati</taxon>
        <taxon>Bacillota</taxon>
        <taxon>Clostridia</taxon>
        <taxon>Eubacteriales</taxon>
        <taxon>Oscillospiraceae</taxon>
        <taxon>Faecalibacterium</taxon>
    </lineage>
</organism>
<dbReference type="HOGENOM" id="CLU_2189449_0_0_9"/>
<protein>
    <submittedName>
        <fullName evidence="2">Putative TnpX site-specific recombinase</fullName>
    </submittedName>
</protein>
<dbReference type="GO" id="GO:0003677">
    <property type="term" value="F:DNA binding"/>
    <property type="evidence" value="ECO:0007669"/>
    <property type="project" value="InterPro"/>
</dbReference>
<dbReference type="EMBL" id="AECU01000078">
    <property type="protein sequence ID" value="EFQ07714.1"/>
    <property type="molecule type" value="Genomic_DNA"/>
</dbReference>
<evidence type="ECO:0000313" key="2">
    <source>
        <dbReference type="EMBL" id="EFQ07714.1"/>
    </source>
</evidence>
<dbReference type="SUPFAM" id="SSF53041">
    <property type="entry name" value="Resolvase-like"/>
    <property type="match status" value="1"/>
</dbReference>
<dbReference type="STRING" id="748224.HMPREF9436_00769"/>